<dbReference type="Proteomes" id="UP000521017">
    <property type="component" value="Unassembled WGS sequence"/>
</dbReference>
<sequence length="55" mass="6397">MFYLSYKIYSNIGGGFLKDNIRGDFITTRKALLNFQGFPLVYVNYTERLKQLIGV</sequence>
<dbReference type="AlphaFoldDB" id="A0A7X0J5C4"/>
<evidence type="ECO:0000313" key="1">
    <source>
        <dbReference type="EMBL" id="MBB6500949.1"/>
    </source>
</evidence>
<accession>A0A7X0J5C4</accession>
<name>A0A7X0J5C4_9SPHI</name>
<gene>
    <name evidence="1" type="ORF">HDF25_003112</name>
</gene>
<proteinExistence type="predicted"/>
<protein>
    <submittedName>
        <fullName evidence="1">Uncharacterized protein</fullName>
    </submittedName>
</protein>
<reference evidence="1 2" key="1">
    <citation type="submission" date="2020-08" db="EMBL/GenBank/DDBJ databases">
        <title>Genomic Encyclopedia of Type Strains, Phase IV (KMG-V): Genome sequencing to study the core and pangenomes of soil and plant-associated prokaryotes.</title>
        <authorList>
            <person name="Whitman W."/>
        </authorList>
    </citation>
    <scope>NUCLEOTIDE SEQUENCE [LARGE SCALE GENOMIC DNA]</scope>
    <source>
        <strain evidence="1 2">M2T3</strain>
    </source>
</reference>
<dbReference type="EMBL" id="JACHCC010000008">
    <property type="protein sequence ID" value="MBB6500949.1"/>
    <property type="molecule type" value="Genomic_DNA"/>
</dbReference>
<comment type="caution">
    <text evidence="1">The sequence shown here is derived from an EMBL/GenBank/DDBJ whole genome shotgun (WGS) entry which is preliminary data.</text>
</comment>
<evidence type="ECO:0000313" key="2">
    <source>
        <dbReference type="Proteomes" id="UP000521017"/>
    </source>
</evidence>
<organism evidence="1 2">
    <name type="scientific">Pedobacter cryoconitis</name>
    <dbReference type="NCBI Taxonomy" id="188932"/>
    <lineage>
        <taxon>Bacteria</taxon>
        <taxon>Pseudomonadati</taxon>
        <taxon>Bacteroidota</taxon>
        <taxon>Sphingobacteriia</taxon>
        <taxon>Sphingobacteriales</taxon>
        <taxon>Sphingobacteriaceae</taxon>
        <taxon>Pedobacter</taxon>
    </lineage>
</organism>